<proteinExistence type="predicted"/>
<dbReference type="InterPro" id="IPR011009">
    <property type="entry name" value="Kinase-like_dom_sf"/>
</dbReference>
<reference evidence="2 3" key="1">
    <citation type="journal article" date="2007" name="Science">
        <title>The Chlamydomonas genome reveals the evolution of key animal and plant functions.</title>
        <authorList>
            <person name="Merchant S.S."/>
            <person name="Prochnik S.E."/>
            <person name="Vallon O."/>
            <person name="Harris E.H."/>
            <person name="Karpowicz S.J."/>
            <person name="Witman G.B."/>
            <person name="Terry A."/>
            <person name="Salamov A."/>
            <person name="Fritz-Laylin L.K."/>
            <person name="Marechal-Drouard L."/>
            <person name="Marshall W.F."/>
            <person name="Qu L.H."/>
            <person name="Nelson D.R."/>
            <person name="Sanderfoot A.A."/>
            <person name="Spalding M.H."/>
            <person name="Kapitonov V.V."/>
            <person name="Ren Q."/>
            <person name="Ferris P."/>
            <person name="Lindquist E."/>
            <person name="Shapiro H."/>
            <person name="Lucas S.M."/>
            <person name="Grimwood J."/>
            <person name="Schmutz J."/>
            <person name="Cardol P."/>
            <person name="Cerutti H."/>
            <person name="Chanfreau G."/>
            <person name="Chen C.L."/>
            <person name="Cognat V."/>
            <person name="Croft M.T."/>
            <person name="Dent R."/>
            <person name="Dutcher S."/>
            <person name="Fernandez E."/>
            <person name="Fukuzawa H."/>
            <person name="Gonzalez-Ballester D."/>
            <person name="Gonzalez-Halphen D."/>
            <person name="Hallmann A."/>
            <person name="Hanikenne M."/>
            <person name="Hippler M."/>
            <person name="Inwood W."/>
            <person name="Jabbari K."/>
            <person name="Kalanon M."/>
            <person name="Kuras R."/>
            <person name="Lefebvre P.A."/>
            <person name="Lemaire S.D."/>
            <person name="Lobanov A.V."/>
            <person name="Lohr M."/>
            <person name="Manuell A."/>
            <person name="Meier I."/>
            <person name="Mets L."/>
            <person name="Mittag M."/>
            <person name="Mittelmeier T."/>
            <person name="Moroney J.V."/>
            <person name="Moseley J."/>
            <person name="Napoli C."/>
            <person name="Nedelcu A.M."/>
            <person name="Niyogi K."/>
            <person name="Novoselov S.V."/>
            <person name="Paulsen I.T."/>
            <person name="Pazour G."/>
            <person name="Purton S."/>
            <person name="Ral J.P."/>
            <person name="Riano-Pachon D.M."/>
            <person name="Riekhof W."/>
            <person name="Rymarquis L."/>
            <person name="Schroda M."/>
            <person name="Stern D."/>
            <person name="Umen J."/>
            <person name="Willows R."/>
            <person name="Wilson N."/>
            <person name="Zimmer S.L."/>
            <person name="Allmer J."/>
            <person name="Balk J."/>
            <person name="Bisova K."/>
            <person name="Chen C.J."/>
            <person name="Elias M."/>
            <person name="Gendler K."/>
            <person name="Hauser C."/>
            <person name="Lamb M.R."/>
            <person name="Ledford H."/>
            <person name="Long J.C."/>
            <person name="Minagawa J."/>
            <person name="Page M.D."/>
            <person name="Pan J."/>
            <person name="Pootakham W."/>
            <person name="Roje S."/>
            <person name="Rose A."/>
            <person name="Stahlberg E."/>
            <person name="Terauchi A.M."/>
            <person name="Yang P."/>
            <person name="Ball S."/>
            <person name="Bowler C."/>
            <person name="Dieckmann C.L."/>
            <person name="Gladyshev V.N."/>
            <person name="Green P."/>
            <person name="Jorgensen R."/>
            <person name="Mayfield S."/>
            <person name="Mueller-Roeber B."/>
            <person name="Rajamani S."/>
            <person name="Sayre R.T."/>
            <person name="Brokstein P."/>
            <person name="Dubchak I."/>
            <person name="Goodstein D."/>
            <person name="Hornick L."/>
            <person name="Huang Y.W."/>
            <person name="Jhaveri J."/>
            <person name="Luo Y."/>
            <person name="Martinez D."/>
            <person name="Ngau W.C."/>
            <person name="Otillar B."/>
            <person name="Poliakov A."/>
            <person name="Porter A."/>
            <person name="Szajkowski L."/>
            <person name="Werner G."/>
            <person name="Zhou K."/>
            <person name="Grigoriev I.V."/>
            <person name="Rokhsar D.S."/>
            <person name="Grossman A.R."/>
        </authorList>
    </citation>
    <scope>NUCLEOTIDE SEQUENCE [LARGE SCALE GENOMIC DNA]</scope>
    <source>
        <strain evidence="3">CC-503</strain>
    </source>
</reference>
<dbReference type="PROSITE" id="PS00107">
    <property type="entry name" value="PROTEIN_KINASE_ATP"/>
    <property type="match status" value="1"/>
</dbReference>
<dbReference type="Proteomes" id="UP000006906">
    <property type="component" value="Chromosome 17"/>
</dbReference>
<dbReference type="SUPFAM" id="SSF56112">
    <property type="entry name" value="Protein kinase-like (PK-like)"/>
    <property type="match status" value="1"/>
</dbReference>
<dbReference type="InParanoid" id="A8JDD5"/>
<dbReference type="PANTHER" id="PTHR24359:SF1">
    <property type="entry name" value="INHIBITOR OF NUCLEAR FACTOR KAPPA-B KINASE EPSILON SUBUNIT HOMOLOG 1-RELATED"/>
    <property type="match status" value="1"/>
</dbReference>
<dbReference type="Gramene" id="PNW70293">
    <property type="protein sequence ID" value="PNW70293"/>
    <property type="gene ID" value="CHLRE_17g713750v5"/>
</dbReference>
<evidence type="ECO:0000313" key="3">
    <source>
        <dbReference type="Proteomes" id="UP000006906"/>
    </source>
</evidence>
<dbReference type="InterPro" id="IPR000719">
    <property type="entry name" value="Prot_kinase_dom"/>
</dbReference>
<evidence type="ECO:0000256" key="1">
    <source>
        <dbReference type="SAM" id="MobiDB-lite"/>
    </source>
</evidence>
<dbReference type="EMBL" id="CM008978">
    <property type="protein sequence ID" value="PNW70293.1"/>
    <property type="molecule type" value="Genomic_DNA"/>
</dbReference>
<feature type="compositionally biased region" description="Pro residues" evidence="1">
    <location>
        <begin position="392"/>
        <end position="417"/>
    </location>
</feature>
<dbReference type="PaxDb" id="3055-EDO98146"/>
<dbReference type="PANTHER" id="PTHR24359">
    <property type="entry name" value="SERINE/THREONINE-PROTEIN KINASE SBK1"/>
    <property type="match status" value="1"/>
</dbReference>
<dbReference type="SMART" id="SM00220">
    <property type="entry name" value="S_TKc"/>
    <property type="match status" value="1"/>
</dbReference>
<feature type="region of interest" description="Disordered" evidence="1">
    <location>
        <begin position="371"/>
        <end position="444"/>
    </location>
</feature>
<gene>
    <name evidence="2" type="ORF">CHLRE_17g713750v5</name>
</gene>
<feature type="compositionally biased region" description="Low complexity" evidence="1">
    <location>
        <begin position="118"/>
        <end position="132"/>
    </location>
</feature>
<evidence type="ECO:0000313" key="2">
    <source>
        <dbReference type="EMBL" id="PNW70293.1"/>
    </source>
</evidence>
<dbReference type="KEGG" id="cre:CHLRE_17g713750v5"/>
<dbReference type="Gene3D" id="1.10.510.10">
    <property type="entry name" value="Transferase(Phosphotransferase) domain 1"/>
    <property type="match status" value="1"/>
</dbReference>
<dbReference type="RefSeq" id="XP_001700457.1">
    <property type="nucleotide sequence ID" value="XM_001700405.3"/>
</dbReference>
<sequence>MLAFVAGCVLKALTGGDFREDLGCMLKALPEALGVTPRLRKTAGSDVCSPCIPCNGQQVVRRPLWDPRATLAAAGPVPVFEGNNSTCSVTASAESIAVATGSSDSNNESDCTTGGAFPSASPSNPTSASTSKALVPAGPVVAPAFCPASEDTPAATCCGEVKAEPSSGGDDNDDDVSSDTQGEARLVVTFEDGSVRRFPKSVVKAFYKLPLDAFEERHGLQCWRSEGQIGRGGYGLVHVGFLQLPNGTTRPVAAKLFMGGLTKAKEQLNREVGAAMQLQQACATASSSSSSSPEQLPLLAAAERSPFVRLLCHGGRPGQLPMMVMELAKGCVASELEDATGKRDEIWAQMEATQQQPADAITANANVASMPDNVTRARPPPPPPGSGVLPASRPPPPPPGFDPLPEASPRPRPPPPGFHALPAAPRAPLPPPGFAPLASPPLPASAPAAAAVTAEDPLLPSVRMARAPPGFPVPGTASAPRCRDVWEDVALLPLQQVLAILVSLAAAIKAMHRVGLVHNDVKPANMLHRADDTHCLADFGLAERLSPADPTGTFCFEIACGTRHYMAPEVQSNVPLTAAVDVYSFGITALCVAVTGSNSAAADWFARESWWPAGDAPAAARAFPAGAFPSYLPLSLELLLLDCVAWEPQERPTAEQVVQRLAAIWEEVIVCGF</sequence>
<feature type="region of interest" description="Disordered" evidence="1">
    <location>
        <begin position="159"/>
        <end position="180"/>
    </location>
</feature>
<accession>A8JDD5</accession>
<dbReference type="GO" id="GO:0004674">
    <property type="term" value="F:protein serine/threonine kinase activity"/>
    <property type="evidence" value="ECO:0000318"/>
    <property type="project" value="GO_Central"/>
</dbReference>
<protein>
    <submittedName>
        <fullName evidence="2">Uncharacterized protein</fullName>
    </submittedName>
</protein>
<dbReference type="OrthoDB" id="5857966at2759"/>
<organism evidence="2 3">
    <name type="scientific">Chlamydomonas reinhardtii</name>
    <name type="common">Chlamydomonas smithii</name>
    <dbReference type="NCBI Taxonomy" id="3055"/>
    <lineage>
        <taxon>Eukaryota</taxon>
        <taxon>Viridiplantae</taxon>
        <taxon>Chlorophyta</taxon>
        <taxon>core chlorophytes</taxon>
        <taxon>Chlorophyceae</taxon>
        <taxon>CS clade</taxon>
        <taxon>Chlamydomonadales</taxon>
        <taxon>Chlamydomonadaceae</taxon>
        <taxon>Chlamydomonas</taxon>
    </lineage>
</organism>
<feature type="compositionally biased region" description="Pro residues" evidence="1">
    <location>
        <begin position="425"/>
        <end position="444"/>
    </location>
</feature>
<dbReference type="Pfam" id="PF00069">
    <property type="entry name" value="Pkinase"/>
    <property type="match status" value="1"/>
</dbReference>
<feature type="compositionally biased region" description="Polar residues" evidence="1">
    <location>
        <begin position="100"/>
        <end position="112"/>
    </location>
</feature>
<dbReference type="HOGENOM" id="CLU_408488_0_0_1"/>
<dbReference type="FunFam" id="1.10.510.10:FF:000981">
    <property type="entry name" value="Predicted protein"/>
    <property type="match status" value="1"/>
</dbReference>
<dbReference type="InterPro" id="IPR017441">
    <property type="entry name" value="Protein_kinase_ATP_BS"/>
</dbReference>
<feature type="region of interest" description="Disordered" evidence="1">
    <location>
        <begin position="100"/>
        <end position="132"/>
    </location>
</feature>
<dbReference type="AlphaFoldDB" id="A8JDD5"/>
<dbReference type="eggNOG" id="KOG0192">
    <property type="taxonomic scope" value="Eukaryota"/>
</dbReference>
<dbReference type="GeneID" id="5725958"/>
<dbReference type="GO" id="GO:0005524">
    <property type="term" value="F:ATP binding"/>
    <property type="evidence" value="ECO:0007669"/>
    <property type="project" value="UniProtKB-UniRule"/>
</dbReference>
<dbReference type="PROSITE" id="PS50011">
    <property type="entry name" value="PROTEIN_KINASE_DOM"/>
    <property type="match status" value="1"/>
</dbReference>
<name>A8JDD5_CHLRE</name>
<keyword evidence="3" id="KW-1185">Reference proteome</keyword>